<evidence type="ECO:0000256" key="3">
    <source>
        <dbReference type="ARBA" id="ARBA00022801"/>
    </source>
</evidence>
<dbReference type="Proteomes" id="UP000216215">
    <property type="component" value="Unassembled WGS sequence"/>
</dbReference>
<dbReference type="PIRSF" id="PIRSF006356">
    <property type="entry name" value="Arg_deiminase"/>
    <property type="match status" value="1"/>
</dbReference>
<dbReference type="PRINTS" id="PR01466">
    <property type="entry name" value="ARGDEIMINASE"/>
</dbReference>
<keyword evidence="5" id="KW-0963">Cytoplasm</keyword>
<evidence type="ECO:0000313" key="7">
    <source>
        <dbReference type="EMBL" id="PAP97582.1"/>
    </source>
</evidence>
<evidence type="ECO:0000256" key="2">
    <source>
        <dbReference type="ARBA" id="ARBA00010206"/>
    </source>
</evidence>
<organism evidence="7 8">
    <name type="scientific">Mesorhizobium mediterraneum</name>
    <dbReference type="NCBI Taxonomy" id="43617"/>
    <lineage>
        <taxon>Bacteria</taxon>
        <taxon>Pseudomonadati</taxon>
        <taxon>Pseudomonadota</taxon>
        <taxon>Alphaproteobacteria</taxon>
        <taxon>Hyphomicrobiales</taxon>
        <taxon>Phyllobacteriaceae</taxon>
        <taxon>Mesorhizobium</taxon>
    </lineage>
</organism>
<evidence type="ECO:0000256" key="1">
    <source>
        <dbReference type="ARBA" id="ARBA00005213"/>
    </source>
</evidence>
<comment type="caution">
    <text evidence="7">The sequence shown here is derived from an EMBL/GenBank/DDBJ whole genome shotgun (WGS) entry which is preliminary data.</text>
</comment>
<dbReference type="SUPFAM" id="SSF55909">
    <property type="entry name" value="Pentein"/>
    <property type="match status" value="1"/>
</dbReference>
<feature type="active site" description="Amidino-cysteine intermediate" evidence="5 6">
    <location>
        <position position="395"/>
    </location>
</feature>
<dbReference type="EMBL" id="NPKI01000052">
    <property type="protein sequence ID" value="PAP97582.1"/>
    <property type="molecule type" value="Genomic_DNA"/>
</dbReference>
<evidence type="ECO:0000256" key="6">
    <source>
        <dbReference type="PIRSR" id="PIRSR006356-1"/>
    </source>
</evidence>
<dbReference type="InterPro" id="IPR003876">
    <property type="entry name" value="Arg_deiminase"/>
</dbReference>
<reference evidence="8" key="1">
    <citation type="submission" date="2017-08" db="EMBL/GenBank/DDBJ databases">
        <title>Mesorhizobium wenxinae sp. nov., a novel rhizobial species isolated from root nodules of chickpea (Cicer arietinum L.).</title>
        <authorList>
            <person name="Zhang J."/>
        </authorList>
    </citation>
    <scope>NUCLEOTIDE SEQUENCE [LARGE SCALE GENOMIC DNA]</scope>
    <source>
        <strain evidence="8">USDA 3392</strain>
    </source>
</reference>
<dbReference type="Gene3D" id="1.10.3930.10">
    <property type="entry name" value="Arginine deiminase"/>
    <property type="match status" value="1"/>
</dbReference>
<comment type="similarity">
    <text evidence="2 5">Belongs to the arginine deiminase family.</text>
</comment>
<dbReference type="GO" id="GO:0019546">
    <property type="term" value="P:L-arginine deiminase pathway"/>
    <property type="evidence" value="ECO:0007669"/>
    <property type="project" value="TreeGrafter"/>
</dbReference>
<dbReference type="RefSeq" id="WP_095489720.1">
    <property type="nucleotide sequence ID" value="NZ_NPKI01000052.1"/>
</dbReference>
<evidence type="ECO:0000256" key="4">
    <source>
        <dbReference type="ARBA" id="ARBA00049429"/>
    </source>
</evidence>
<evidence type="ECO:0000256" key="5">
    <source>
        <dbReference type="HAMAP-Rule" id="MF_00242"/>
    </source>
</evidence>
<dbReference type="AlphaFoldDB" id="A0AB36QZ36"/>
<accession>A0AB36QZ36</accession>
<comment type="catalytic activity">
    <reaction evidence="4 5">
        <text>L-arginine + H2O = L-citrulline + NH4(+)</text>
        <dbReference type="Rhea" id="RHEA:19597"/>
        <dbReference type="ChEBI" id="CHEBI:15377"/>
        <dbReference type="ChEBI" id="CHEBI:28938"/>
        <dbReference type="ChEBI" id="CHEBI:32682"/>
        <dbReference type="ChEBI" id="CHEBI:57743"/>
        <dbReference type="EC" id="3.5.3.6"/>
    </reaction>
</comment>
<keyword evidence="3 5" id="KW-0378">Hydrolase</keyword>
<protein>
    <recommendedName>
        <fullName evidence="5">Arginine deiminase</fullName>
        <shortName evidence="5">ADI</shortName>
        <ecNumber evidence="5">3.5.3.6</ecNumber>
    </recommendedName>
    <alternativeName>
        <fullName evidence="5">Arginine dihydrolase</fullName>
        <shortName evidence="5">AD</shortName>
    </alternativeName>
</protein>
<proteinExistence type="inferred from homology"/>
<name>A0AB36QZ36_9HYPH</name>
<dbReference type="PANTHER" id="PTHR47271">
    <property type="entry name" value="ARGININE DEIMINASE"/>
    <property type="match status" value="1"/>
</dbReference>
<dbReference type="Pfam" id="PF02274">
    <property type="entry name" value="ADI"/>
    <property type="match status" value="1"/>
</dbReference>
<dbReference type="PANTHER" id="PTHR47271:SF2">
    <property type="entry name" value="ARGININE DEIMINASE"/>
    <property type="match status" value="1"/>
</dbReference>
<gene>
    <name evidence="5" type="primary">arcA</name>
    <name evidence="7" type="ORF">CIT25_35370</name>
</gene>
<dbReference type="NCBIfam" id="NF002381">
    <property type="entry name" value="PRK01388.1"/>
    <property type="match status" value="1"/>
</dbReference>
<dbReference type="GO" id="GO:0005737">
    <property type="term" value="C:cytoplasm"/>
    <property type="evidence" value="ECO:0007669"/>
    <property type="project" value="UniProtKB-SubCell"/>
</dbReference>
<dbReference type="EC" id="3.5.3.6" evidence="5"/>
<dbReference type="Gene3D" id="3.75.10.10">
    <property type="entry name" value="L-arginine/glycine Amidinotransferase, Chain A"/>
    <property type="match status" value="1"/>
</dbReference>
<sequence>MMSLGVHSEVARLREVMVHRPGLSLNRLTPRNCKGLLFDDVLWVERAGQEHDMFVDALRDRGVMVHSFDELLSATLALPEARRWLLERRVQPSAVGQDVVDELRNWLGEIPPGQLATYLVSGILASELPFEPRSLTGQTLEPEDFVLPPLPNQVFTRDSSCWIYGGVSVNTMYWPARQPEATNVEAVYRFHPRFRDASFTYLMPDGADFASSLEGGDVMPVGGGVVLIGMGERTKPQAVEALTRRLFTMKGVTHVIAALMPRTRSAMHLDTIFTFCDRDLVTIYPKVIKLLKTFSLRPNHAAGVLDVTKETRPFLSVVAEALGLKTLRTVETGGDSFAAEREQWNAANNVIAIAPGVVIAYERNIHTNTLLSRAGVEVITVDGAELSRGRGGGRCMTCPLVRDPI</sequence>
<keyword evidence="5" id="KW-0056">Arginine metabolism</keyword>
<dbReference type="GO" id="GO:0016990">
    <property type="term" value="F:arginine deiminase activity"/>
    <property type="evidence" value="ECO:0007669"/>
    <property type="project" value="UniProtKB-UniRule"/>
</dbReference>
<keyword evidence="8" id="KW-1185">Reference proteome</keyword>
<comment type="pathway">
    <text evidence="1 5">Amino-acid degradation; L-arginine degradation via ADI pathway; carbamoyl phosphate from L-arginine: step 1/2.</text>
</comment>
<comment type="subcellular location">
    <subcellularLocation>
        <location evidence="5">Cytoplasm</location>
    </subcellularLocation>
</comment>
<dbReference type="HAMAP" id="MF_00242">
    <property type="entry name" value="Arg_deiminase"/>
    <property type="match status" value="1"/>
</dbReference>
<evidence type="ECO:0000313" key="8">
    <source>
        <dbReference type="Proteomes" id="UP000216215"/>
    </source>
</evidence>